<dbReference type="Proteomes" id="UP000193118">
    <property type="component" value="Unassembled WGS sequence"/>
</dbReference>
<gene>
    <name evidence="1" type="ORF">BWD09_07000</name>
</gene>
<sequence>MIVPLTHEYANYIAFNMREDDAREVLATQTSDYRHQFADECAAMGGWCLIDSGGIPVVMGGVFECWPNVGNAWCVATHDISKHGIEATKAAKFAINEKQHLHRVQAFSADFHTVSHKWLECLGFSRGATLKKFGKRGEDFIVFELLR</sequence>
<comment type="caution">
    <text evidence="1">The sequence shown here is derived from an EMBL/GenBank/DDBJ whole genome shotgun (WGS) entry which is preliminary data.</text>
</comment>
<keyword evidence="2" id="KW-1185">Reference proteome</keyword>
<dbReference type="GeneID" id="94580920"/>
<reference evidence="2" key="1">
    <citation type="submission" date="2017-01" db="EMBL/GenBank/DDBJ databases">
        <authorList>
            <person name="Wolfgang W.J."/>
            <person name="Cole J."/>
            <person name="Wroblewski D."/>
            <person name="Mcginnis J."/>
            <person name="Musser K.A."/>
        </authorList>
    </citation>
    <scope>NUCLEOTIDE SEQUENCE [LARGE SCALE GENOMIC DNA]</scope>
    <source>
        <strain evidence="2">DSM 19151</strain>
    </source>
</reference>
<accession>A0A1X3D9L7</accession>
<evidence type="ECO:0000313" key="1">
    <source>
        <dbReference type="EMBL" id="OSI16506.1"/>
    </source>
</evidence>
<evidence type="ECO:0008006" key="3">
    <source>
        <dbReference type="Google" id="ProtNLM"/>
    </source>
</evidence>
<proteinExistence type="predicted"/>
<organism evidence="1 2">
    <name type="scientific">Neisseria dentiae</name>
    <dbReference type="NCBI Taxonomy" id="194197"/>
    <lineage>
        <taxon>Bacteria</taxon>
        <taxon>Pseudomonadati</taxon>
        <taxon>Pseudomonadota</taxon>
        <taxon>Betaproteobacteria</taxon>
        <taxon>Neisseriales</taxon>
        <taxon>Neisseriaceae</taxon>
        <taxon>Neisseria</taxon>
    </lineage>
</organism>
<evidence type="ECO:0000313" key="2">
    <source>
        <dbReference type="Proteomes" id="UP000193118"/>
    </source>
</evidence>
<name>A0A1X3D9L7_9NEIS</name>
<dbReference type="EMBL" id="MTBO01000015">
    <property type="protein sequence ID" value="OSI16506.1"/>
    <property type="molecule type" value="Genomic_DNA"/>
</dbReference>
<dbReference type="STRING" id="194197.BWD09_07000"/>
<dbReference type="RefSeq" id="WP_085365987.1">
    <property type="nucleotide sequence ID" value="NZ_CAUJPZ010000012.1"/>
</dbReference>
<protein>
    <recommendedName>
        <fullName evidence="3">N-acetyltransferase</fullName>
    </recommendedName>
</protein>
<dbReference type="AlphaFoldDB" id="A0A1X3D9L7"/>
<dbReference type="OrthoDB" id="7363390at2"/>